<dbReference type="Proteomes" id="UP001552299">
    <property type="component" value="Unassembled WGS sequence"/>
</dbReference>
<reference evidence="1 2" key="1">
    <citation type="journal article" date="2024" name="Plant Biotechnol. J.">
        <title>Dendrobium thyrsiflorum genome and its molecular insights into genes involved in important horticultural traits.</title>
        <authorList>
            <person name="Chen B."/>
            <person name="Wang J.Y."/>
            <person name="Zheng P.J."/>
            <person name="Li K.L."/>
            <person name="Liang Y.M."/>
            <person name="Chen X.F."/>
            <person name="Zhang C."/>
            <person name="Zhao X."/>
            <person name="He X."/>
            <person name="Zhang G.Q."/>
            <person name="Liu Z.J."/>
            <person name="Xu Q."/>
        </authorList>
    </citation>
    <scope>NUCLEOTIDE SEQUENCE [LARGE SCALE GENOMIC DNA]</scope>
    <source>
        <strain evidence="1">GZMU011</strain>
    </source>
</reference>
<gene>
    <name evidence="1" type="ORF">M5K25_000186</name>
</gene>
<dbReference type="AlphaFoldDB" id="A0ABD0W6R8"/>
<name>A0ABD0W6R8_DENTH</name>
<proteinExistence type="predicted"/>
<comment type="caution">
    <text evidence="1">The sequence shown here is derived from an EMBL/GenBank/DDBJ whole genome shotgun (WGS) entry which is preliminary data.</text>
</comment>
<organism evidence="1 2">
    <name type="scientific">Dendrobium thyrsiflorum</name>
    <name type="common">Pinecone-like raceme dendrobium</name>
    <name type="synonym">Orchid</name>
    <dbReference type="NCBI Taxonomy" id="117978"/>
    <lineage>
        <taxon>Eukaryota</taxon>
        <taxon>Viridiplantae</taxon>
        <taxon>Streptophyta</taxon>
        <taxon>Embryophyta</taxon>
        <taxon>Tracheophyta</taxon>
        <taxon>Spermatophyta</taxon>
        <taxon>Magnoliopsida</taxon>
        <taxon>Liliopsida</taxon>
        <taxon>Asparagales</taxon>
        <taxon>Orchidaceae</taxon>
        <taxon>Epidendroideae</taxon>
        <taxon>Malaxideae</taxon>
        <taxon>Dendrobiinae</taxon>
        <taxon>Dendrobium</taxon>
    </lineage>
</organism>
<sequence>MVELEGHVTRMLCTRISANREKYDNVSHKYASSATRKRSTSAVKHERYADITLRIKELENLLKALDEISAFFLLSTCCFHFQDVSNRYQSEYFGEMATKQVDDLEGEVEQIKSGIEEKFSTIEGRFLNMEGRFSSMEN</sequence>
<protein>
    <submittedName>
        <fullName evidence="1">Uncharacterized protein</fullName>
    </submittedName>
</protein>
<keyword evidence="2" id="KW-1185">Reference proteome</keyword>
<evidence type="ECO:0000313" key="1">
    <source>
        <dbReference type="EMBL" id="KAL0928312.1"/>
    </source>
</evidence>
<dbReference type="EMBL" id="JANQDX010000001">
    <property type="protein sequence ID" value="KAL0928312.1"/>
    <property type="molecule type" value="Genomic_DNA"/>
</dbReference>
<accession>A0ABD0W6R8</accession>
<evidence type="ECO:0000313" key="2">
    <source>
        <dbReference type="Proteomes" id="UP001552299"/>
    </source>
</evidence>